<name>A0A939PIH6_9ACTN</name>
<reference evidence="6" key="1">
    <citation type="submission" date="2021-03" db="EMBL/GenBank/DDBJ databases">
        <authorList>
            <person name="Kanchanasin P."/>
            <person name="Saeng-In P."/>
            <person name="Phongsopitanun W."/>
            <person name="Yuki M."/>
            <person name="Kudo T."/>
            <person name="Ohkuma M."/>
            <person name="Tanasupawat S."/>
        </authorList>
    </citation>
    <scope>NUCLEOTIDE SEQUENCE</scope>
    <source>
        <strain evidence="6">GKU 128</strain>
    </source>
</reference>
<proteinExistence type="predicted"/>
<dbReference type="Gene3D" id="1.10.10.10">
    <property type="entry name" value="Winged helix-like DNA-binding domain superfamily/Winged helix DNA-binding domain"/>
    <property type="match status" value="1"/>
</dbReference>
<evidence type="ECO:0000313" key="7">
    <source>
        <dbReference type="Proteomes" id="UP000669179"/>
    </source>
</evidence>
<dbReference type="AlphaFoldDB" id="A0A939PIH6"/>
<comment type="caution">
    <text evidence="6">The sequence shown here is derived from an EMBL/GenBank/DDBJ whole genome shotgun (WGS) entry which is preliminary data.</text>
</comment>
<dbReference type="SUPFAM" id="SSF55781">
    <property type="entry name" value="GAF domain-like"/>
    <property type="match status" value="1"/>
</dbReference>
<dbReference type="GO" id="GO:0003700">
    <property type="term" value="F:DNA-binding transcription factor activity"/>
    <property type="evidence" value="ECO:0007669"/>
    <property type="project" value="TreeGrafter"/>
</dbReference>
<keyword evidence="2" id="KW-0238">DNA-binding</keyword>
<dbReference type="Pfam" id="PF09339">
    <property type="entry name" value="HTH_IclR"/>
    <property type="match status" value="1"/>
</dbReference>
<gene>
    <name evidence="6" type="ORF">J4573_18805</name>
</gene>
<dbReference type="SMART" id="SM00346">
    <property type="entry name" value="HTH_ICLR"/>
    <property type="match status" value="1"/>
</dbReference>
<accession>A0A939PIH6</accession>
<dbReference type="InterPro" id="IPR029016">
    <property type="entry name" value="GAF-like_dom_sf"/>
</dbReference>
<dbReference type="InterPro" id="IPR005471">
    <property type="entry name" value="Tscrpt_reg_IclR_N"/>
</dbReference>
<dbReference type="InterPro" id="IPR050707">
    <property type="entry name" value="HTH_MetabolicPath_Reg"/>
</dbReference>
<evidence type="ECO:0000259" key="5">
    <source>
        <dbReference type="PROSITE" id="PS51078"/>
    </source>
</evidence>
<organism evidence="6 7">
    <name type="scientific">Actinomadura barringtoniae</name>
    <dbReference type="NCBI Taxonomy" id="1427535"/>
    <lineage>
        <taxon>Bacteria</taxon>
        <taxon>Bacillati</taxon>
        <taxon>Actinomycetota</taxon>
        <taxon>Actinomycetes</taxon>
        <taxon>Streptosporangiales</taxon>
        <taxon>Thermomonosporaceae</taxon>
        <taxon>Actinomadura</taxon>
    </lineage>
</organism>
<evidence type="ECO:0000256" key="1">
    <source>
        <dbReference type="ARBA" id="ARBA00023015"/>
    </source>
</evidence>
<sequence length="249" mass="26780">MDNALRLLTLFREHEKVRLSDAREFLGVAHSTAHRLLAMLAYHGFVRQEPDSKVYVAGPMLVEIGLAAVRNMDIRLHARPVLEELAEWAGETVHLVGLEGASVRYLDAVESPKSLRVAARTGTTLAANCTASGKALLAALSRSEVEALFPADRPLPGETERSITDPAALLAELDRVRERGYAVNEEESEDGVASVAVAVPGLRGRPVAALAVSAPLSRLPAERVQAVAAHLHEEAERLALRAGLTPDRS</sequence>
<evidence type="ECO:0000256" key="2">
    <source>
        <dbReference type="ARBA" id="ARBA00023125"/>
    </source>
</evidence>
<dbReference type="Pfam" id="PF01614">
    <property type="entry name" value="IclR_C"/>
    <property type="match status" value="1"/>
</dbReference>
<dbReference type="PROSITE" id="PS51078">
    <property type="entry name" value="ICLR_ED"/>
    <property type="match status" value="1"/>
</dbReference>
<dbReference type="Proteomes" id="UP000669179">
    <property type="component" value="Unassembled WGS sequence"/>
</dbReference>
<dbReference type="PROSITE" id="PS51077">
    <property type="entry name" value="HTH_ICLR"/>
    <property type="match status" value="1"/>
</dbReference>
<feature type="domain" description="HTH iclR-type" evidence="4">
    <location>
        <begin position="1"/>
        <end position="59"/>
    </location>
</feature>
<dbReference type="RefSeq" id="WP_208257014.1">
    <property type="nucleotide sequence ID" value="NZ_JAGEOJ010000007.1"/>
</dbReference>
<dbReference type="GO" id="GO:0003677">
    <property type="term" value="F:DNA binding"/>
    <property type="evidence" value="ECO:0007669"/>
    <property type="project" value="UniProtKB-KW"/>
</dbReference>
<dbReference type="InterPro" id="IPR014757">
    <property type="entry name" value="Tscrpt_reg_IclR_C"/>
</dbReference>
<dbReference type="PANTHER" id="PTHR30136">
    <property type="entry name" value="HELIX-TURN-HELIX TRANSCRIPTIONAL REGULATOR, ICLR FAMILY"/>
    <property type="match status" value="1"/>
</dbReference>
<evidence type="ECO:0000313" key="6">
    <source>
        <dbReference type="EMBL" id="MBO2449161.1"/>
    </source>
</evidence>
<dbReference type="InterPro" id="IPR036388">
    <property type="entry name" value="WH-like_DNA-bd_sf"/>
</dbReference>
<keyword evidence="3" id="KW-0804">Transcription</keyword>
<keyword evidence="1" id="KW-0805">Transcription regulation</keyword>
<dbReference type="InterPro" id="IPR036390">
    <property type="entry name" value="WH_DNA-bd_sf"/>
</dbReference>
<dbReference type="SUPFAM" id="SSF46785">
    <property type="entry name" value="Winged helix' DNA-binding domain"/>
    <property type="match status" value="1"/>
</dbReference>
<evidence type="ECO:0000256" key="3">
    <source>
        <dbReference type="ARBA" id="ARBA00023163"/>
    </source>
</evidence>
<evidence type="ECO:0000259" key="4">
    <source>
        <dbReference type="PROSITE" id="PS51077"/>
    </source>
</evidence>
<feature type="domain" description="IclR-ED" evidence="5">
    <location>
        <begin position="60"/>
        <end position="244"/>
    </location>
</feature>
<protein>
    <submittedName>
        <fullName evidence="6">IclR family transcriptional regulator</fullName>
    </submittedName>
</protein>
<dbReference type="GO" id="GO:0045892">
    <property type="term" value="P:negative regulation of DNA-templated transcription"/>
    <property type="evidence" value="ECO:0007669"/>
    <property type="project" value="TreeGrafter"/>
</dbReference>
<dbReference type="EMBL" id="JAGEOJ010000007">
    <property type="protein sequence ID" value="MBO2449161.1"/>
    <property type="molecule type" value="Genomic_DNA"/>
</dbReference>
<dbReference type="PANTHER" id="PTHR30136:SF24">
    <property type="entry name" value="HTH-TYPE TRANSCRIPTIONAL REPRESSOR ALLR"/>
    <property type="match status" value="1"/>
</dbReference>
<keyword evidence="7" id="KW-1185">Reference proteome</keyword>
<dbReference type="Gene3D" id="3.30.450.40">
    <property type="match status" value="1"/>
</dbReference>